<proteinExistence type="predicted"/>
<dbReference type="Proteomes" id="UP001321804">
    <property type="component" value="Chromosome"/>
</dbReference>
<dbReference type="EMBL" id="AP026801">
    <property type="protein sequence ID" value="BDR56893.1"/>
    <property type="molecule type" value="Genomic_DNA"/>
</dbReference>
<protein>
    <submittedName>
        <fullName evidence="1">Uncharacterized protein</fullName>
    </submittedName>
</protein>
<dbReference type="AlphaFoldDB" id="A0AAU9D039"/>
<sequence length="86" mass="10033">MEEKKLSLKELFYDMAKDRGGLCVELLQILIYVENGEVWFVYFKKKPFSAVQLKVSGANVLIVKTKDDIDKLFWALEEKHPVIEEP</sequence>
<evidence type="ECO:0000313" key="2">
    <source>
        <dbReference type="Proteomes" id="UP001321804"/>
    </source>
</evidence>
<keyword evidence="2" id="KW-1185">Reference proteome</keyword>
<reference evidence="1 2" key="1">
    <citation type="journal article" date="2023" name="Microbiol. Spectr.">
        <title>Symbiosis of Carpenter Bees with Uncharacterized Lactic Acid Bacteria Showing NAD Auxotrophy.</title>
        <authorList>
            <person name="Kawasaki S."/>
            <person name="Ozawa K."/>
            <person name="Mori T."/>
            <person name="Yamamoto A."/>
            <person name="Ito M."/>
            <person name="Ohkuma M."/>
            <person name="Sakamoto M."/>
            <person name="Matsutani M."/>
        </authorList>
    </citation>
    <scope>NUCLEOTIDE SEQUENCE [LARGE SCALE GENOMIC DNA]</scope>
    <source>
        <strain evidence="1 2">KimC2</strain>
    </source>
</reference>
<gene>
    <name evidence="1" type="ORF">KIMC2_14550</name>
</gene>
<accession>A0AAU9D039</accession>
<dbReference type="KEGG" id="xak:KIMC2_14550"/>
<evidence type="ECO:0000313" key="1">
    <source>
        <dbReference type="EMBL" id="BDR56893.1"/>
    </source>
</evidence>
<organism evidence="1 2">
    <name type="scientific">Xylocopilactobacillus apis</name>
    <dbReference type="NCBI Taxonomy" id="2932183"/>
    <lineage>
        <taxon>Bacteria</taxon>
        <taxon>Bacillati</taxon>
        <taxon>Bacillota</taxon>
        <taxon>Bacilli</taxon>
        <taxon>Lactobacillales</taxon>
        <taxon>Lactobacillaceae</taxon>
        <taxon>Xylocopilactobacillus</taxon>
    </lineage>
</organism>
<name>A0AAU9D039_9LACO</name>
<dbReference type="RefSeq" id="WP_317695474.1">
    <property type="nucleotide sequence ID" value="NZ_AP026801.1"/>
</dbReference>